<dbReference type="GO" id="GO:0016020">
    <property type="term" value="C:membrane"/>
    <property type="evidence" value="ECO:0007669"/>
    <property type="project" value="InterPro"/>
</dbReference>
<evidence type="ECO:0000313" key="4">
    <source>
        <dbReference type="Proteomes" id="UP000184536"/>
    </source>
</evidence>
<keyword evidence="1" id="KW-0812">Transmembrane</keyword>
<evidence type="ECO:0000313" key="3">
    <source>
        <dbReference type="EMBL" id="SHJ57913.1"/>
    </source>
</evidence>
<dbReference type="InterPro" id="IPR018604">
    <property type="entry name" value="YycI-like"/>
</dbReference>
<dbReference type="OrthoDB" id="2388036at2"/>
<proteinExistence type="predicted"/>
<evidence type="ECO:0000256" key="1">
    <source>
        <dbReference type="SAM" id="Phobius"/>
    </source>
</evidence>
<dbReference type="Proteomes" id="UP000184536">
    <property type="component" value="Unassembled WGS sequence"/>
</dbReference>
<name>A0A1M6KG24_9FIRM</name>
<sequence>MDWSKAKNILIIAFIITNLFLIFNIQSNLYQNNALSVLKDRNIEDVVSILQEKNIKVEAEIPRILLQMPVLDVEYETYNEEKVAQRFGQEGIISDTNSEEHVEVTKNKIIIYKNNSREVRIKDLNESRAREEAESFIKDLGYMGQDVEYWNTFSVGEQYEVIFKQKYKGYFLEKSYMRLIITQAGVTEFERMWLKPLHLGEHKNEIMPATKALLKALNVLGDREQETIITEISLGYLFDPSKISLTNWENIKSGRALPAWRMTLEDGETIFIDAYESY</sequence>
<keyword evidence="4" id="KW-1185">Reference proteome</keyword>
<keyword evidence="1" id="KW-0472">Membrane</keyword>
<dbReference type="RefSeq" id="WP_110941520.1">
    <property type="nucleotide sequence ID" value="NZ_FQZV01000030.1"/>
</dbReference>
<protein>
    <submittedName>
        <fullName evidence="3">Two-component signal transduction system YycFG, regulatory protein YycI</fullName>
    </submittedName>
</protein>
<feature type="transmembrane region" description="Helical" evidence="1">
    <location>
        <begin position="6"/>
        <end position="25"/>
    </location>
</feature>
<dbReference type="AlphaFoldDB" id="A0A1M6KG24"/>
<keyword evidence="1" id="KW-1133">Transmembrane helix</keyword>
<gene>
    <name evidence="3" type="ORF">SAMN02745975_02406</name>
</gene>
<dbReference type="Pfam" id="PF09648">
    <property type="entry name" value="YycI"/>
    <property type="match status" value="1"/>
</dbReference>
<dbReference type="STRING" id="1121919.SAMN02745975_02406"/>
<feature type="domain" description="Regulatory protein YycH-like" evidence="2">
    <location>
        <begin position="40"/>
        <end position="275"/>
    </location>
</feature>
<accession>A0A1M6KG24</accession>
<dbReference type="EMBL" id="FQZV01000030">
    <property type="protein sequence ID" value="SHJ57913.1"/>
    <property type="molecule type" value="Genomic_DNA"/>
</dbReference>
<reference evidence="4" key="1">
    <citation type="submission" date="2016-11" db="EMBL/GenBank/DDBJ databases">
        <authorList>
            <person name="Varghese N."/>
            <person name="Submissions S."/>
        </authorList>
    </citation>
    <scope>NUCLEOTIDE SEQUENCE [LARGE SCALE GENOMIC DNA]</scope>
    <source>
        <strain evidence="4">DSM 17957</strain>
    </source>
</reference>
<evidence type="ECO:0000259" key="2">
    <source>
        <dbReference type="Pfam" id="PF09648"/>
    </source>
</evidence>
<organism evidence="3 4">
    <name type="scientific">Geosporobacter subterraneus DSM 17957</name>
    <dbReference type="NCBI Taxonomy" id="1121919"/>
    <lineage>
        <taxon>Bacteria</taxon>
        <taxon>Bacillati</taxon>
        <taxon>Bacillota</taxon>
        <taxon>Clostridia</taxon>
        <taxon>Peptostreptococcales</taxon>
        <taxon>Thermotaleaceae</taxon>
        <taxon>Geosporobacter</taxon>
    </lineage>
</organism>